<keyword evidence="3" id="KW-1185">Reference proteome</keyword>
<gene>
    <name evidence="2" type="ORF">HQ394_08650</name>
</gene>
<dbReference type="SUPFAM" id="SSF51445">
    <property type="entry name" value="(Trans)glycosidases"/>
    <property type="match status" value="1"/>
</dbReference>
<dbReference type="Pfam" id="PF00128">
    <property type="entry name" value="Alpha-amylase"/>
    <property type="match status" value="1"/>
</dbReference>
<proteinExistence type="predicted"/>
<sequence length="497" mass="56648">MSTTVKYPSLYQINTRVWLRALSQRLGQPVTLANVPDAEVEQLAALGVDWIWLLSVWQTGEAGRTVARTRPDLREEYRRVLPDLDESKDVCGSGFAISGYVVSDQLGGPAALAAFRERLAAKGMKLMLDFVPNHTAPDHLWAKTNPDYFVFGGSEEDLQRTPGNYLRVETNSGSRIYAHGRDPYFPGWPDTLQLNYGNPALQEERIAELLAIAGQCDGVRCDMAMLILPDVFLRTWGISMEPFWPRAIEAVKAAQPDFTFVGEVYWDLEWTLQQQGFDFCYDKRLYDRLRGRYARPVREHLLAEPAYQAKLVRFLENHDEPPRAAETFSWPTHKAAAIVTYFGIGLRFFHQGQFEGYRVHIPMELCRGPDEPVDETIHAFYLTVLRALTDPLFRSGHWLRLDPFPAWAGNWTCDNFIAFAWQSDDGERALVVVNYEDSQGQCHLRLPFADLARRRVRLTDMLGEEVYERDGSALLDPGLYVDLGAWGYNVFKIGEVP</sequence>
<dbReference type="PANTHER" id="PTHR47786">
    <property type="entry name" value="ALPHA-1,4-GLUCAN:MALTOSE-1-PHOSPHATE MALTOSYLTRANSFERASE"/>
    <property type="match status" value="1"/>
</dbReference>
<evidence type="ECO:0000313" key="3">
    <source>
        <dbReference type="Proteomes" id="UP000516369"/>
    </source>
</evidence>
<reference evidence="2 3" key="1">
    <citation type="submission" date="2020-05" db="EMBL/GenBank/DDBJ databases">
        <title>Complete closed genome sequence of Defluviicoccus vanus.</title>
        <authorList>
            <person name="Bessarab I."/>
            <person name="Arumugam K."/>
            <person name="Maszenan A.M."/>
            <person name="Seviour R.J."/>
            <person name="Williams R.B."/>
        </authorList>
    </citation>
    <scope>NUCLEOTIDE SEQUENCE [LARGE SCALE GENOMIC DNA]</scope>
    <source>
        <strain evidence="2 3">Ben 114</strain>
    </source>
</reference>
<name>A0A7H1N0Y6_9PROT</name>
<evidence type="ECO:0000259" key="1">
    <source>
        <dbReference type="SMART" id="SM00642"/>
    </source>
</evidence>
<evidence type="ECO:0000313" key="2">
    <source>
        <dbReference type="EMBL" id="QNT69372.1"/>
    </source>
</evidence>
<accession>A0A7H1N0Y6</accession>
<dbReference type="CDD" id="cd11347">
    <property type="entry name" value="AmyAc_1"/>
    <property type="match status" value="1"/>
</dbReference>
<dbReference type="Proteomes" id="UP000516369">
    <property type="component" value="Chromosome"/>
</dbReference>
<dbReference type="InterPro" id="IPR017853">
    <property type="entry name" value="GH"/>
</dbReference>
<organism evidence="2 3">
    <name type="scientific">Defluviicoccus vanus</name>
    <dbReference type="NCBI Taxonomy" id="111831"/>
    <lineage>
        <taxon>Bacteria</taxon>
        <taxon>Pseudomonadati</taxon>
        <taxon>Pseudomonadota</taxon>
        <taxon>Alphaproteobacteria</taxon>
        <taxon>Rhodospirillales</taxon>
        <taxon>Rhodospirillaceae</taxon>
        <taxon>Defluviicoccus</taxon>
    </lineage>
</organism>
<dbReference type="KEGG" id="dvn:HQ394_08650"/>
<dbReference type="InterPro" id="IPR006047">
    <property type="entry name" value="GH13_cat_dom"/>
</dbReference>
<dbReference type="EMBL" id="CP053923">
    <property type="protein sequence ID" value="QNT69372.1"/>
    <property type="molecule type" value="Genomic_DNA"/>
</dbReference>
<feature type="domain" description="Glycosyl hydrolase family 13 catalytic" evidence="1">
    <location>
        <begin position="12"/>
        <end position="386"/>
    </location>
</feature>
<dbReference type="Gene3D" id="3.20.20.80">
    <property type="entry name" value="Glycosidases"/>
    <property type="match status" value="1"/>
</dbReference>
<dbReference type="AlphaFoldDB" id="A0A7H1N0Y6"/>
<dbReference type="RefSeq" id="WP_190262877.1">
    <property type="nucleotide sequence ID" value="NZ_CP053923.1"/>
</dbReference>
<dbReference type="GO" id="GO:0005975">
    <property type="term" value="P:carbohydrate metabolic process"/>
    <property type="evidence" value="ECO:0007669"/>
    <property type="project" value="InterPro"/>
</dbReference>
<protein>
    <submittedName>
        <fullName evidence="2">Alpha-amylase</fullName>
    </submittedName>
</protein>
<dbReference type="SMART" id="SM00642">
    <property type="entry name" value="Aamy"/>
    <property type="match status" value="1"/>
</dbReference>
<dbReference type="PANTHER" id="PTHR47786:SF2">
    <property type="entry name" value="GLYCOSYL HYDROLASE FAMILY 13 CATALYTIC DOMAIN-CONTAINING PROTEIN"/>
    <property type="match status" value="1"/>
</dbReference>